<sequence>MPGCLPDRYRLLDLLFTVWGAAAFLVDLGSDVWSAVRYYRAGDPAWAALFLGLYLLSSSVLQLLSWGWFWVDWQDWYRELESTNAGSARDAAGGVQCAITQSGGDMRLAGGRPEPAAVVDAVPLQKAKPGLCAASNGNAETPPGTATTAGGPGDIPALDADTTGGRCGEDELLARRFYTGRIIFHPPCFTLLHVLQLGYPLRCLHSLEVSIAAYRNPEDDQFKDYAYFLTHDISMMRLVETFLENTPQLILVLYIILQREAIEPFQCFSISMSFICISWAILDYHQSLRLFLREKLKLSNLSSAIYYLWNFCLISSRILCITLFTVTFHWRIALHFLLLWLPFFVWAMLQKTSFMKHKFLETVYRATVAIILYFSWFNVADGRTIYRCIIYHLFILTDNVILVESWRNLKFPSNLDVYETHIIVTNIILMFLGLFLRLIYYKFLHPNVLSETKQYFDVPDGIKRTETDKLYLASKIGQQTNHRIQYLAWQIY</sequence>
<dbReference type="Proteomes" id="UP000770717">
    <property type="component" value="Unassembled WGS sequence"/>
</dbReference>
<evidence type="ECO:0000256" key="7">
    <source>
        <dbReference type="ARBA" id="ARBA00023136"/>
    </source>
</evidence>
<comment type="similarity">
    <text evidence="2 9">Belongs to the XK family.</text>
</comment>
<feature type="transmembrane region" description="Helical" evidence="9">
    <location>
        <begin position="332"/>
        <end position="350"/>
    </location>
</feature>
<evidence type="ECO:0000256" key="6">
    <source>
        <dbReference type="ARBA" id="ARBA00022989"/>
    </source>
</evidence>
<dbReference type="EMBL" id="WNTK01000001">
    <property type="protein sequence ID" value="KAG9493023.1"/>
    <property type="molecule type" value="Genomic_DNA"/>
</dbReference>
<dbReference type="PANTHER" id="PTHR16024">
    <property type="entry name" value="XK-RELATED PROTEIN"/>
    <property type="match status" value="1"/>
</dbReference>
<evidence type="ECO:0000313" key="11">
    <source>
        <dbReference type="Proteomes" id="UP000770717"/>
    </source>
</evidence>
<feature type="transmembrane region" description="Helical" evidence="9">
    <location>
        <begin position="422"/>
        <end position="440"/>
    </location>
</feature>
<dbReference type="GO" id="GO:0043652">
    <property type="term" value="P:engulfment of apoptotic cell"/>
    <property type="evidence" value="ECO:0007669"/>
    <property type="project" value="TreeGrafter"/>
</dbReference>
<feature type="transmembrane region" description="Helical" evidence="9">
    <location>
        <begin position="12"/>
        <end position="33"/>
    </location>
</feature>
<dbReference type="GO" id="GO:0070782">
    <property type="term" value="P:phosphatidylserine exposure on apoptotic cell surface"/>
    <property type="evidence" value="ECO:0007669"/>
    <property type="project" value="TreeGrafter"/>
</dbReference>
<reference evidence="10" key="1">
    <citation type="thesis" date="2020" institute="ProQuest LLC" country="789 East Eisenhower Parkway, Ann Arbor, MI, USA">
        <title>Comparative Genomics and Chromosome Evolution.</title>
        <authorList>
            <person name="Mudd A.B."/>
        </authorList>
    </citation>
    <scope>NUCLEOTIDE SEQUENCE</scope>
    <source>
        <strain evidence="10">HN-11 Male</strain>
        <tissue evidence="10">Kidney and liver</tissue>
    </source>
</reference>
<feature type="transmembrane region" description="Helical" evidence="9">
    <location>
        <begin position="45"/>
        <end position="71"/>
    </location>
</feature>
<evidence type="ECO:0000256" key="8">
    <source>
        <dbReference type="ARBA" id="ARBA00024479"/>
    </source>
</evidence>
<keyword evidence="11" id="KW-1185">Reference proteome</keyword>
<organism evidence="10 11">
    <name type="scientific">Eleutherodactylus coqui</name>
    <name type="common">Puerto Rican coqui</name>
    <dbReference type="NCBI Taxonomy" id="57060"/>
    <lineage>
        <taxon>Eukaryota</taxon>
        <taxon>Metazoa</taxon>
        <taxon>Chordata</taxon>
        <taxon>Craniata</taxon>
        <taxon>Vertebrata</taxon>
        <taxon>Euteleostomi</taxon>
        <taxon>Amphibia</taxon>
        <taxon>Batrachia</taxon>
        <taxon>Anura</taxon>
        <taxon>Neobatrachia</taxon>
        <taxon>Hyloidea</taxon>
        <taxon>Eleutherodactylidae</taxon>
        <taxon>Eleutherodactylinae</taxon>
        <taxon>Eleutherodactylus</taxon>
        <taxon>Eleutherodactylus</taxon>
    </lineage>
</organism>
<dbReference type="Pfam" id="PF09815">
    <property type="entry name" value="XK-related"/>
    <property type="match status" value="1"/>
</dbReference>
<keyword evidence="3" id="KW-1003">Cell membrane</keyword>
<feature type="transmembrane region" description="Helical" evidence="9">
    <location>
        <begin position="305"/>
        <end position="326"/>
    </location>
</feature>
<evidence type="ECO:0000313" key="10">
    <source>
        <dbReference type="EMBL" id="KAG9493023.1"/>
    </source>
</evidence>
<protein>
    <recommendedName>
        <fullName evidence="9">XK-related protein</fullName>
    </recommendedName>
</protein>
<comment type="subcellular location">
    <subcellularLocation>
        <location evidence="1">Cell membrane</location>
        <topology evidence="1">Multi-pass membrane protein</topology>
    </subcellularLocation>
    <subcellularLocation>
        <location evidence="9">Membrane</location>
        <topology evidence="9">Multi-pass membrane protein</topology>
    </subcellularLocation>
</comment>
<dbReference type="GO" id="GO:0005886">
    <property type="term" value="C:plasma membrane"/>
    <property type="evidence" value="ECO:0007669"/>
    <property type="project" value="UniProtKB-SubCell"/>
</dbReference>
<comment type="caution">
    <text evidence="10">The sequence shown here is derived from an EMBL/GenBank/DDBJ whole genome shotgun (WGS) entry which is preliminary data.</text>
</comment>
<evidence type="ECO:0000256" key="4">
    <source>
        <dbReference type="ARBA" id="ARBA00022692"/>
    </source>
</evidence>
<dbReference type="OrthoDB" id="6136301at2759"/>
<keyword evidence="5" id="KW-0053">Apoptosis</keyword>
<feature type="transmembrane region" description="Helical" evidence="9">
    <location>
        <begin position="362"/>
        <end position="378"/>
    </location>
</feature>
<keyword evidence="4 9" id="KW-0812">Transmembrane</keyword>
<accession>A0A8J6KGH9</accession>
<dbReference type="InterPro" id="IPR050895">
    <property type="entry name" value="XK-related_scramblase"/>
</dbReference>
<dbReference type="InterPro" id="IPR018629">
    <property type="entry name" value="XK-rel"/>
</dbReference>
<keyword evidence="6 9" id="KW-1133">Transmembrane helix</keyword>
<evidence type="ECO:0000256" key="2">
    <source>
        <dbReference type="ARBA" id="ARBA00008789"/>
    </source>
</evidence>
<dbReference type="GO" id="GO:1902742">
    <property type="term" value="P:apoptotic process involved in development"/>
    <property type="evidence" value="ECO:0007669"/>
    <property type="project" value="TreeGrafter"/>
</dbReference>
<evidence type="ECO:0000256" key="9">
    <source>
        <dbReference type="RuleBase" id="RU910716"/>
    </source>
</evidence>
<gene>
    <name evidence="10" type="ORF">GDO78_001120</name>
</gene>
<name>A0A8J6KGH9_ELECQ</name>
<keyword evidence="7 9" id="KW-0472">Membrane</keyword>
<evidence type="ECO:0000256" key="1">
    <source>
        <dbReference type="ARBA" id="ARBA00004651"/>
    </source>
</evidence>
<feature type="transmembrane region" description="Helical" evidence="9">
    <location>
        <begin position="384"/>
        <end position="402"/>
    </location>
</feature>
<dbReference type="AlphaFoldDB" id="A0A8J6KGH9"/>
<proteinExistence type="inferred from homology"/>
<evidence type="ECO:0000256" key="5">
    <source>
        <dbReference type="ARBA" id="ARBA00022703"/>
    </source>
</evidence>
<evidence type="ECO:0000256" key="3">
    <source>
        <dbReference type="ARBA" id="ARBA00022475"/>
    </source>
</evidence>
<dbReference type="PANTHER" id="PTHR16024:SF8">
    <property type="entry name" value="XK-RELATED PROTEIN 8"/>
    <property type="match status" value="1"/>
</dbReference>
<comment type="catalytic activity">
    <reaction evidence="8">
        <text>a 1,2-diacyl-sn-glycero-3-phospho-L-serine(in) = a 1,2-diacyl-sn-glycero-3-phospho-L-serine(out)</text>
        <dbReference type="Rhea" id="RHEA:38663"/>
        <dbReference type="ChEBI" id="CHEBI:57262"/>
    </reaction>
</comment>